<sequence>MSPTVVIVCAHTCHAGACACACAVVHPPVHPPWSFGSLFHRWWRRRRWAQMFALGGLLIAPGLHAETDLTELPLEQLMQVQVTSASKYAQPASEAPANMSVITAADIKAYGWRTLADILRSLPGLYTNYDRSYTELGARGFLRAGDYDTRFLLLIDGYRTNDSIFDEAAIGTDFPIDVDLIDRVEYVPGAGSAVYGSNALFGVINVITRRGGDIGGVQASASTGSLQAREGRVTWGDRAQGGAEWLLSATIGDAPGRDLYFAEFDRPDTNHGIAVGMDFDRRKQVFAKGSAGEFGLTFAHGERTKGTPTAPYDQLFNASQSRTVDVRDSLNATWQHALDEASDVSARVYWGRYTSRGDYVYDYPPVTLNRDLYDSAWYGTELKFVTRRIERHTLVIGTELQRDYRDAMRNFDVSPYRSYLDDHRNNSRVGLYAQDQFALHPGWLLDTAVRYDRSTFVPGIFSPRVGLIWCAAPGTTLKALYGMAYRAPNVYELYYQTSAPGGQETNAGLAAERIRTYETVLEQQVGVAGKATLSVYQNNVSDLISQMLDPNTGLLVFQNVARARTRGAELGYEQSWPGGTRLRGSYSLQRSTDLDSGQTLLNSPRHLAKLNVTTPLWRDDVRLGLEAQYVGSRLAQAGLAGGFWLANVTLLATRLAPGLEMSVSVYNLFDRRYADPAGPELTQAVIRQDGRTFRLKLTQTFR</sequence>
<dbReference type="Pfam" id="PF07715">
    <property type="entry name" value="Plug"/>
    <property type="match status" value="1"/>
</dbReference>
<dbReference type="PROSITE" id="PS52016">
    <property type="entry name" value="TONB_DEPENDENT_REC_3"/>
    <property type="match status" value="1"/>
</dbReference>
<dbReference type="EMBL" id="CP039340">
    <property type="protein sequence ID" value="QCX51024.1"/>
    <property type="molecule type" value="Genomic_DNA"/>
</dbReference>
<keyword evidence="15" id="KW-0614">Plasmid</keyword>
<evidence type="ECO:0000313" key="15">
    <source>
        <dbReference type="EMBL" id="QCX51024.1"/>
    </source>
</evidence>
<evidence type="ECO:0000256" key="1">
    <source>
        <dbReference type="ARBA" id="ARBA00004571"/>
    </source>
</evidence>
<dbReference type="PANTHER" id="PTHR30069">
    <property type="entry name" value="TONB-DEPENDENT OUTER MEMBRANE RECEPTOR"/>
    <property type="match status" value="1"/>
</dbReference>
<keyword evidence="4 11" id="KW-1134">Transmembrane beta strand</keyword>
<keyword evidence="8 11" id="KW-0472">Membrane</keyword>
<geneLocation type="plasmid" evidence="16">
    <name>puw386</name>
</geneLocation>
<keyword evidence="10 11" id="KW-0998">Cell outer membrane</keyword>
<dbReference type="AlphaFoldDB" id="A0AA92EFH5"/>
<dbReference type="GO" id="GO:0044718">
    <property type="term" value="P:siderophore transmembrane transport"/>
    <property type="evidence" value="ECO:0007669"/>
    <property type="project" value="TreeGrafter"/>
</dbReference>
<evidence type="ECO:0000256" key="2">
    <source>
        <dbReference type="ARBA" id="ARBA00009810"/>
    </source>
</evidence>
<comment type="similarity">
    <text evidence="2 11 12">Belongs to the TonB-dependent receptor family.</text>
</comment>
<evidence type="ECO:0000256" key="11">
    <source>
        <dbReference type="PROSITE-ProRule" id="PRU01360"/>
    </source>
</evidence>
<evidence type="ECO:0000313" key="16">
    <source>
        <dbReference type="Proteomes" id="UP000310553"/>
    </source>
</evidence>
<evidence type="ECO:0000256" key="8">
    <source>
        <dbReference type="ARBA" id="ARBA00023136"/>
    </source>
</evidence>
<dbReference type="Proteomes" id="UP000310553">
    <property type="component" value="Plasmid pUW386"/>
</dbReference>
<gene>
    <name evidence="15" type="ORF">E7Z57_18025</name>
</gene>
<evidence type="ECO:0000259" key="13">
    <source>
        <dbReference type="Pfam" id="PF00593"/>
    </source>
</evidence>
<proteinExistence type="inferred from homology"/>
<dbReference type="InterPro" id="IPR000531">
    <property type="entry name" value="Beta-barrel_TonB"/>
</dbReference>
<evidence type="ECO:0000256" key="5">
    <source>
        <dbReference type="ARBA" id="ARBA00022692"/>
    </source>
</evidence>
<dbReference type="CDD" id="cd01347">
    <property type="entry name" value="ligand_gated_channel"/>
    <property type="match status" value="1"/>
</dbReference>
<dbReference type="InterPro" id="IPR012910">
    <property type="entry name" value="Plug_dom"/>
</dbReference>
<evidence type="ECO:0000256" key="4">
    <source>
        <dbReference type="ARBA" id="ARBA00022452"/>
    </source>
</evidence>
<keyword evidence="6" id="KW-0732">Signal</keyword>
<dbReference type="InterPro" id="IPR036942">
    <property type="entry name" value="Beta-barrel_TonB_sf"/>
</dbReference>
<evidence type="ECO:0000256" key="12">
    <source>
        <dbReference type="RuleBase" id="RU003357"/>
    </source>
</evidence>
<dbReference type="GO" id="GO:0015344">
    <property type="term" value="F:siderophore uptake transmembrane transporter activity"/>
    <property type="evidence" value="ECO:0007669"/>
    <property type="project" value="TreeGrafter"/>
</dbReference>
<evidence type="ECO:0000256" key="7">
    <source>
        <dbReference type="ARBA" id="ARBA00023077"/>
    </source>
</evidence>
<dbReference type="GO" id="GO:0009279">
    <property type="term" value="C:cell outer membrane"/>
    <property type="evidence" value="ECO:0007669"/>
    <property type="project" value="UniProtKB-SubCell"/>
</dbReference>
<feature type="domain" description="TonB-dependent receptor-like beta-barrel" evidence="13">
    <location>
        <begin position="294"/>
        <end position="668"/>
    </location>
</feature>
<evidence type="ECO:0000256" key="10">
    <source>
        <dbReference type="ARBA" id="ARBA00023237"/>
    </source>
</evidence>
<protein>
    <submittedName>
        <fullName evidence="15">TonB-dependent receptor</fullName>
    </submittedName>
</protein>
<dbReference type="Pfam" id="PF00593">
    <property type="entry name" value="TonB_dep_Rec_b-barrel"/>
    <property type="match status" value="1"/>
</dbReference>
<keyword evidence="5 11" id="KW-0812">Transmembrane</keyword>
<dbReference type="Gene3D" id="2.40.170.20">
    <property type="entry name" value="TonB-dependent receptor, beta-barrel domain"/>
    <property type="match status" value="1"/>
</dbReference>
<dbReference type="InterPro" id="IPR039426">
    <property type="entry name" value="TonB-dep_rcpt-like"/>
</dbReference>
<dbReference type="InterPro" id="IPR037066">
    <property type="entry name" value="Plug_dom_sf"/>
</dbReference>
<keyword evidence="9 15" id="KW-0675">Receptor</keyword>
<keyword evidence="7 12" id="KW-0798">TonB box</keyword>
<evidence type="ECO:0000259" key="14">
    <source>
        <dbReference type="Pfam" id="PF07715"/>
    </source>
</evidence>
<dbReference type="SUPFAM" id="SSF56935">
    <property type="entry name" value="Porins"/>
    <property type="match status" value="1"/>
</dbReference>
<dbReference type="PANTHER" id="PTHR30069:SF29">
    <property type="entry name" value="HEMOGLOBIN AND HEMOGLOBIN-HAPTOGLOBIN-BINDING PROTEIN 1-RELATED"/>
    <property type="match status" value="1"/>
</dbReference>
<comment type="subcellular location">
    <subcellularLocation>
        <location evidence="1 11">Cell outer membrane</location>
        <topology evidence="1 11">Multi-pass membrane protein</topology>
    </subcellularLocation>
</comment>
<evidence type="ECO:0000256" key="3">
    <source>
        <dbReference type="ARBA" id="ARBA00022448"/>
    </source>
</evidence>
<reference evidence="15 16" key="1">
    <citation type="submission" date="2019-04" db="EMBL/GenBank/DDBJ databases">
        <title>Complete Genome of UW386 and Higher Quality Genome of UW700.</title>
        <authorList>
            <person name="Jacobs J."/>
            <person name="Perez A."/>
            <person name="Steidl O."/>
            <person name="Allen C."/>
        </authorList>
    </citation>
    <scope>NUCLEOTIDE SEQUENCE [LARGE SCALE GENOMIC DNA]</scope>
    <source>
        <strain evidence="15 16">UW386</strain>
        <plasmid evidence="16">puw386</plasmid>
    </source>
</reference>
<organism evidence="15 16">
    <name type="scientific">Ralstonia solanacearum</name>
    <name type="common">Pseudomonas solanacearum</name>
    <dbReference type="NCBI Taxonomy" id="305"/>
    <lineage>
        <taxon>Bacteria</taxon>
        <taxon>Pseudomonadati</taxon>
        <taxon>Pseudomonadota</taxon>
        <taxon>Betaproteobacteria</taxon>
        <taxon>Burkholderiales</taxon>
        <taxon>Burkholderiaceae</taxon>
        <taxon>Ralstonia</taxon>
        <taxon>Ralstonia solanacearum species complex</taxon>
    </lineage>
</organism>
<evidence type="ECO:0000256" key="6">
    <source>
        <dbReference type="ARBA" id="ARBA00022729"/>
    </source>
</evidence>
<evidence type="ECO:0000256" key="9">
    <source>
        <dbReference type="ARBA" id="ARBA00023170"/>
    </source>
</evidence>
<feature type="domain" description="TonB-dependent receptor plug" evidence="14">
    <location>
        <begin position="92"/>
        <end position="203"/>
    </location>
</feature>
<keyword evidence="3 11" id="KW-0813">Transport</keyword>
<name>A0AA92EFH5_RALSL</name>
<dbReference type="Gene3D" id="2.170.130.10">
    <property type="entry name" value="TonB-dependent receptor, plug domain"/>
    <property type="match status" value="1"/>
</dbReference>
<accession>A0AA92EFH5</accession>